<dbReference type="EMBL" id="CM042037">
    <property type="protein sequence ID" value="KAI3741243.1"/>
    <property type="molecule type" value="Genomic_DNA"/>
</dbReference>
<evidence type="ECO:0000313" key="1">
    <source>
        <dbReference type="EMBL" id="KAI3741243.1"/>
    </source>
</evidence>
<gene>
    <name evidence="1" type="ORF">L1987_58914</name>
</gene>
<proteinExistence type="predicted"/>
<dbReference type="Proteomes" id="UP001056120">
    <property type="component" value="Linkage Group LG20"/>
</dbReference>
<protein>
    <submittedName>
        <fullName evidence="1">Uncharacterized protein</fullName>
    </submittedName>
</protein>
<comment type="caution">
    <text evidence="1">The sequence shown here is derived from an EMBL/GenBank/DDBJ whole genome shotgun (WGS) entry which is preliminary data.</text>
</comment>
<name>A0ACB9D4B9_9ASTR</name>
<reference evidence="1 2" key="2">
    <citation type="journal article" date="2022" name="Mol. Ecol. Resour.">
        <title>The genomes of chicory, endive, great burdock and yacon provide insights into Asteraceae paleo-polyploidization history and plant inulin production.</title>
        <authorList>
            <person name="Fan W."/>
            <person name="Wang S."/>
            <person name="Wang H."/>
            <person name="Wang A."/>
            <person name="Jiang F."/>
            <person name="Liu H."/>
            <person name="Zhao H."/>
            <person name="Xu D."/>
            <person name="Zhang Y."/>
        </authorList>
    </citation>
    <scope>NUCLEOTIDE SEQUENCE [LARGE SCALE GENOMIC DNA]</scope>
    <source>
        <strain evidence="2">cv. Yunnan</strain>
        <tissue evidence="1">Leaves</tissue>
    </source>
</reference>
<evidence type="ECO:0000313" key="2">
    <source>
        <dbReference type="Proteomes" id="UP001056120"/>
    </source>
</evidence>
<accession>A0ACB9D4B9</accession>
<keyword evidence="2" id="KW-1185">Reference proteome</keyword>
<reference evidence="2" key="1">
    <citation type="journal article" date="2022" name="Mol. Ecol. Resour.">
        <title>The genomes of chicory, endive, great burdock and yacon provide insights into Asteraceae palaeo-polyploidization history and plant inulin production.</title>
        <authorList>
            <person name="Fan W."/>
            <person name="Wang S."/>
            <person name="Wang H."/>
            <person name="Wang A."/>
            <person name="Jiang F."/>
            <person name="Liu H."/>
            <person name="Zhao H."/>
            <person name="Xu D."/>
            <person name="Zhang Y."/>
        </authorList>
    </citation>
    <scope>NUCLEOTIDE SEQUENCE [LARGE SCALE GENOMIC DNA]</scope>
    <source>
        <strain evidence="2">cv. Yunnan</strain>
    </source>
</reference>
<organism evidence="1 2">
    <name type="scientific">Smallanthus sonchifolius</name>
    <dbReference type="NCBI Taxonomy" id="185202"/>
    <lineage>
        <taxon>Eukaryota</taxon>
        <taxon>Viridiplantae</taxon>
        <taxon>Streptophyta</taxon>
        <taxon>Embryophyta</taxon>
        <taxon>Tracheophyta</taxon>
        <taxon>Spermatophyta</taxon>
        <taxon>Magnoliopsida</taxon>
        <taxon>eudicotyledons</taxon>
        <taxon>Gunneridae</taxon>
        <taxon>Pentapetalae</taxon>
        <taxon>asterids</taxon>
        <taxon>campanulids</taxon>
        <taxon>Asterales</taxon>
        <taxon>Asteraceae</taxon>
        <taxon>Asteroideae</taxon>
        <taxon>Heliantheae alliance</taxon>
        <taxon>Millerieae</taxon>
        <taxon>Smallanthus</taxon>
    </lineage>
</organism>
<sequence length="184" mass="21290">MAELIHNPDKLETAHSEVIKLMENKKNMIQESDISQLPYLQAVIKETLRLHPSVPFLLHQAIRDVEIQAFMVPKNAEILCNVWAMGRDPKVWSRPETFMPERFLEVDIDYKGQDFEFIPFGAGRRMCPGLNIAYKMLHIMLGSLIQKFDWKLEGNMRAQDIDMGEKFGLTLQRNVPLKAIPVKL</sequence>